<dbReference type="InterPro" id="IPR036249">
    <property type="entry name" value="Thioredoxin-like_sf"/>
</dbReference>
<name>A0A432V3J0_9HYPH</name>
<feature type="domain" description="Thioredoxin-like fold" evidence="6">
    <location>
        <begin position="57"/>
        <end position="217"/>
    </location>
</feature>
<comment type="similarity">
    <text evidence="1">Belongs to the thioredoxin family. DsbA subfamily.</text>
</comment>
<dbReference type="Proteomes" id="UP000281647">
    <property type="component" value="Unassembled WGS sequence"/>
</dbReference>
<gene>
    <name evidence="7" type="ORF">EET67_16175</name>
</gene>
<dbReference type="Gene3D" id="3.40.30.10">
    <property type="entry name" value="Glutaredoxin"/>
    <property type="match status" value="1"/>
</dbReference>
<keyword evidence="8" id="KW-1185">Reference proteome</keyword>
<accession>A0A432V3J0</accession>
<dbReference type="EMBL" id="RKST01000016">
    <property type="protein sequence ID" value="RUM96769.1"/>
    <property type="molecule type" value="Genomic_DNA"/>
</dbReference>
<keyword evidence="5" id="KW-0676">Redox-active center</keyword>
<evidence type="ECO:0000256" key="3">
    <source>
        <dbReference type="ARBA" id="ARBA00023002"/>
    </source>
</evidence>
<dbReference type="InterPro" id="IPR012336">
    <property type="entry name" value="Thioredoxin-like_fold"/>
</dbReference>
<evidence type="ECO:0000256" key="1">
    <source>
        <dbReference type="ARBA" id="ARBA00005791"/>
    </source>
</evidence>
<reference evidence="7 8" key="1">
    <citation type="submission" date="2018-11" db="EMBL/GenBank/DDBJ databases">
        <title>Pseudaminobacter arsenicus sp. nov., an arsenic-resistant bacterium isolated from arsenic-rich aquifers.</title>
        <authorList>
            <person name="Mu Y."/>
        </authorList>
    </citation>
    <scope>NUCLEOTIDE SEQUENCE [LARGE SCALE GENOMIC DNA]</scope>
    <source>
        <strain evidence="7 8">CB3</strain>
    </source>
</reference>
<dbReference type="InterPro" id="IPR006311">
    <property type="entry name" value="TAT_signal"/>
</dbReference>
<evidence type="ECO:0000256" key="5">
    <source>
        <dbReference type="ARBA" id="ARBA00023284"/>
    </source>
</evidence>
<dbReference type="SUPFAM" id="SSF52833">
    <property type="entry name" value="Thioredoxin-like"/>
    <property type="match status" value="1"/>
</dbReference>
<protein>
    <submittedName>
        <fullName evidence="7">DsbA family protein</fullName>
    </submittedName>
</protein>
<dbReference type="PROSITE" id="PS51318">
    <property type="entry name" value="TAT"/>
    <property type="match status" value="1"/>
</dbReference>
<keyword evidence="4" id="KW-1015">Disulfide bond</keyword>
<evidence type="ECO:0000313" key="8">
    <source>
        <dbReference type="Proteomes" id="UP000281647"/>
    </source>
</evidence>
<dbReference type="PANTHER" id="PTHR13887:SF14">
    <property type="entry name" value="DISULFIDE BOND FORMATION PROTEIN D"/>
    <property type="match status" value="1"/>
</dbReference>
<keyword evidence="2" id="KW-0732">Signal</keyword>
<evidence type="ECO:0000313" key="7">
    <source>
        <dbReference type="EMBL" id="RUM96769.1"/>
    </source>
</evidence>
<evidence type="ECO:0000256" key="4">
    <source>
        <dbReference type="ARBA" id="ARBA00023157"/>
    </source>
</evidence>
<dbReference type="AlphaFoldDB" id="A0A432V3J0"/>
<proteinExistence type="inferred from homology"/>
<organism evidence="7 8">
    <name type="scientific">Borborobacter arsenicus</name>
    <dbReference type="NCBI Taxonomy" id="1851146"/>
    <lineage>
        <taxon>Bacteria</taxon>
        <taxon>Pseudomonadati</taxon>
        <taxon>Pseudomonadota</taxon>
        <taxon>Alphaproteobacteria</taxon>
        <taxon>Hyphomicrobiales</taxon>
        <taxon>Phyllobacteriaceae</taxon>
        <taxon>Borborobacter</taxon>
    </lineage>
</organism>
<dbReference type="CDD" id="cd03023">
    <property type="entry name" value="DsbA_Com1_like"/>
    <property type="match status" value="1"/>
</dbReference>
<evidence type="ECO:0000256" key="2">
    <source>
        <dbReference type="ARBA" id="ARBA00022729"/>
    </source>
</evidence>
<dbReference type="Pfam" id="PF13462">
    <property type="entry name" value="Thioredoxin_4"/>
    <property type="match status" value="1"/>
</dbReference>
<dbReference type="RefSeq" id="WP_128627572.1">
    <property type="nucleotide sequence ID" value="NZ_RKST01000016.1"/>
</dbReference>
<comment type="caution">
    <text evidence="7">The sequence shown here is derived from an EMBL/GenBank/DDBJ whole genome shotgun (WGS) entry which is preliminary data.</text>
</comment>
<dbReference type="OrthoDB" id="9780147at2"/>
<sequence>MTRQVPHARTTAFLDRSASRRQLLIGLGAAGLLLGIGSFRDRAFAQGLDPEMVLNDPGSPVGGNAKGSLSIVTFFDYNCPFCRRASTPLSEVVAADGDIRLVYKEWPILTEASKDGAVLALAAQWQGKYETAHTALMAQEGRADAAAMRSVLEATDIDIARLDADLKMHRKEIEEQLTRNLAIAEALGLQGTPAYLIGPFLVASALDKAGFEQVIKDARARAEEG</sequence>
<dbReference type="PANTHER" id="PTHR13887">
    <property type="entry name" value="GLUTATHIONE S-TRANSFERASE KAPPA"/>
    <property type="match status" value="1"/>
</dbReference>
<dbReference type="GO" id="GO:0016491">
    <property type="term" value="F:oxidoreductase activity"/>
    <property type="evidence" value="ECO:0007669"/>
    <property type="project" value="UniProtKB-KW"/>
</dbReference>
<evidence type="ECO:0000259" key="6">
    <source>
        <dbReference type="Pfam" id="PF13462"/>
    </source>
</evidence>
<keyword evidence="3" id="KW-0560">Oxidoreductase</keyword>